<reference evidence="5 6" key="1">
    <citation type="submission" date="2016-10" db="EMBL/GenBank/DDBJ databases">
        <authorList>
            <person name="de Groot N.N."/>
        </authorList>
    </citation>
    <scope>NUCLEOTIDE SEQUENCE [LARGE SCALE GENOMIC DNA]</scope>
    <source>
        <strain evidence="6">L7-484,KACC 16230,DSM 25025</strain>
    </source>
</reference>
<evidence type="ECO:0000313" key="6">
    <source>
        <dbReference type="Proteomes" id="UP000198793"/>
    </source>
</evidence>
<feature type="domain" description="Nudix hydrolase" evidence="4">
    <location>
        <begin position="5"/>
        <end position="131"/>
    </location>
</feature>
<dbReference type="PRINTS" id="PR00502">
    <property type="entry name" value="NUDIXFAMILY"/>
</dbReference>
<evidence type="ECO:0000256" key="1">
    <source>
        <dbReference type="ARBA" id="ARBA00001946"/>
    </source>
</evidence>
<organism evidence="5 6">
    <name type="scientific">Aureimonas jatrophae</name>
    <dbReference type="NCBI Taxonomy" id="1166073"/>
    <lineage>
        <taxon>Bacteria</taxon>
        <taxon>Pseudomonadati</taxon>
        <taxon>Pseudomonadota</taxon>
        <taxon>Alphaproteobacteria</taxon>
        <taxon>Hyphomicrobiales</taxon>
        <taxon>Aurantimonadaceae</taxon>
        <taxon>Aureimonas</taxon>
    </lineage>
</organism>
<comment type="cofactor">
    <cofactor evidence="1">
        <name>Mg(2+)</name>
        <dbReference type="ChEBI" id="CHEBI:18420"/>
    </cofactor>
</comment>
<proteinExistence type="inferred from homology"/>
<dbReference type="InterPro" id="IPR015797">
    <property type="entry name" value="NUDIX_hydrolase-like_dom_sf"/>
</dbReference>
<dbReference type="GO" id="GO:0016787">
    <property type="term" value="F:hydrolase activity"/>
    <property type="evidence" value="ECO:0007669"/>
    <property type="project" value="UniProtKB-KW"/>
</dbReference>
<dbReference type="PROSITE" id="PS00893">
    <property type="entry name" value="NUDIX_BOX"/>
    <property type="match status" value="1"/>
</dbReference>
<dbReference type="PANTHER" id="PTHR43736:SF1">
    <property type="entry name" value="DIHYDRONEOPTERIN TRIPHOSPHATE DIPHOSPHATASE"/>
    <property type="match status" value="1"/>
</dbReference>
<evidence type="ECO:0000256" key="2">
    <source>
        <dbReference type="ARBA" id="ARBA00022801"/>
    </source>
</evidence>
<dbReference type="SUPFAM" id="SSF55811">
    <property type="entry name" value="Nudix"/>
    <property type="match status" value="1"/>
</dbReference>
<dbReference type="OrthoDB" id="9761969at2"/>
<dbReference type="STRING" id="1166073.SAMN05192530_101502"/>
<dbReference type="InterPro" id="IPR020084">
    <property type="entry name" value="NUDIX_hydrolase_CS"/>
</dbReference>
<comment type="similarity">
    <text evidence="3">Belongs to the Nudix hydrolase family.</text>
</comment>
<dbReference type="InterPro" id="IPR000086">
    <property type="entry name" value="NUDIX_hydrolase_dom"/>
</dbReference>
<dbReference type="Proteomes" id="UP000198793">
    <property type="component" value="Unassembled WGS sequence"/>
</dbReference>
<evidence type="ECO:0000313" key="5">
    <source>
        <dbReference type="EMBL" id="SDN62536.1"/>
    </source>
</evidence>
<dbReference type="AlphaFoldDB" id="A0A1H0CXL0"/>
<keyword evidence="2 3" id="KW-0378">Hydrolase</keyword>
<dbReference type="Pfam" id="PF00293">
    <property type="entry name" value="NUDIX"/>
    <property type="match status" value="1"/>
</dbReference>
<dbReference type="EMBL" id="FNIT01000001">
    <property type="protein sequence ID" value="SDN62536.1"/>
    <property type="molecule type" value="Genomic_DNA"/>
</dbReference>
<protein>
    <submittedName>
        <fullName evidence="5">8-oxo-dGTP diphosphatase</fullName>
    </submittedName>
</protein>
<dbReference type="InterPro" id="IPR020476">
    <property type="entry name" value="Nudix_hydrolase"/>
</dbReference>
<sequence length="137" mass="14596">MSAPRPIVGVSVCVFDPSGAALLVLRSRPPFQGLWSLPGGRVEWGERLEAAARRELAEETGIHVPAVELSQVHEAIDGTAHAVITVFRTGDPVSARPQASDDAADARFFARAEIEAMDRAGQTTEGLAGVIRRAAER</sequence>
<keyword evidence="6" id="KW-1185">Reference proteome</keyword>
<accession>A0A1H0CXL0</accession>
<name>A0A1H0CXL0_9HYPH</name>
<evidence type="ECO:0000259" key="4">
    <source>
        <dbReference type="PROSITE" id="PS51462"/>
    </source>
</evidence>
<dbReference type="Gene3D" id="3.90.79.10">
    <property type="entry name" value="Nucleoside Triphosphate Pyrophosphohydrolase"/>
    <property type="match status" value="1"/>
</dbReference>
<dbReference type="PROSITE" id="PS51462">
    <property type="entry name" value="NUDIX"/>
    <property type="match status" value="1"/>
</dbReference>
<dbReference type="RefSeq" id="WP_090668334.1">
    <property type="nucleotide sequence ID" value="NZ_FNIT01000001.1"/>
</dbReference>
<evidence type="ECO:0000256" key="3">
    <source>
        <dbReference type="RuleBase" id="RU003476"/>
    </source>
</evidence>
<gene>
    <name evidence="5" type="ORF">SAMN05192530_101502</name>
</gene>
<dbReference type="PANTHER" id="PTHR43736">
    <property type="entry name" value="ADP-RIBOSE PYROPHOSPHATASE"/>
    <property type="match status" value="1"/>
</dbReference>